<accession>A0A2J6RCC6</accession>
<organism evidence="4 5">
    <name type="scientific">Hyaloscypha variabilis (strain UAMH 11265 / GT02V1 / F)</name>
    <name type="common">Meliniomyces variabilis</name>
    <dbReference type="NCBI Taxonomy" id="1149755"/>
    <lineage>
        <taxon>Eukaryota</taxon>
        <taxon>Fungi</taxon>
        <taxon>Dikarya</taxon>
        <taxon>Ascomycota</taxon>
        <taxon>Pezizomycotina</taxon>
        <taxon>Leotiomycetes</taxon>
        <taxon>Helotiales</taxon>
        <taxon>Hyaloscyphaceae</taxon>
        <taxon>Hyaloscypha</taxon>
        <taxon>Hyaloscypha variabilis</taxon>
    </lineage>
</organism>
<dbReference type="GO" id="GO:0005634">
    <property type="term" value="C:nucleus"/>
    <property type="evidence" value="ECO:0007669"/>
    <property type="project" value="TreeGrafter"/>
</dbReference>
<reference evidence="4 5" key="1">
    <citation type="submission" date="2016-04" db="EMBL/GenBank/DDBJ databases">
        <title>A degradative enzymes factory behind the ericoid mycorrhizal symbiosis.</title>
        <authorList>
            <consortium name="DOE Joint Genome Institute"/>
            <person name="Martino E."/>
            <person name="Morin E."/>
            <person name="Grelet G."/>
            <person name="Kuo A."/>
            <person name="Kohler A."/>
            <person name="Daghino S."/>
            <person name="Barry K."/>
            <person name="Choi C."/>
            <person name="Cichocki N."/>
            <person name="Clum A."/>
            <person name="Copeland A."/>
            <person name="Hainaut M."/>
            <person name="Haridas S."/>
            <person name="Labutti K."/>
            <person name="Lindquist E."/>
            <person name="Lipzen A."/>
            <person name="Khouja H.-R."/>
            <person name="Murat C."/>
            <person name="Ohm R."/>
            <person name="Olson A."/>
            <person name="Spatafora J."/>
            <person name="Veneault-Fourrey C."/>
            <person name="Henrissat B."/>
            <person name="Grigoriev I."/>
            <person name="Martin F."/>
            <person name="Perotto S."/>
        </authorList>
    </citation>
    <scope>NUCLEOTIDE SEQUENCE [LARGE SCALE GENOMIC DNA]</scope>
    <source>
        <strain evidence="4 5">F</strain>
    </source>
</reference>
<dbReference type="InterPro" id="IPR050593">
    <property type="entry name" value="LovG"/>
</dbReference>
<sequence>MSSSSPSGLLSSINAPGKSLPIHFTQTEFANLSLFTKKQPKGTILMANEQDEKDEISLPTMLCLHAYGTNATIFRYQLRHITQALADTFRFVFVEAPFHVQQPGPGVPATFLDAGPYYRWHSDKALAAAFGVSSSDLKEERRQIKQLLRDRLDNERRQAAQGTGMGVVGIIAFSQGAALGAALCLDPELYADIKFAVFFCALYPALSLTEDYDGVATQQVIEIPSIHVQGTSDPWRGQGAKTLGKYFDAARAKKIELKGLRHEVPSKVKDVAMVTSEILKTWKSIRENSEL</sequence>
<dbReference type="Pfam" id="PF03959">
    <property type="entry name" value="FSH1"/>
    <property type="match status" value="1"/>
</dbReference>
<dbReference type="SUPFAM" id="SSF53474">
    <property type="entry name" value="alpha/beta-Hydrolases"/>
    <property type="match status" value="1"/>
</dbReference>
<evidence type="ECO:0000313" key="4">
    <source>
        <dbReference type="EMBL" id="PMD36168.1"/>
    </source>
</evidence>
<dbReference type="InterPro" id="IPR029058">
    <property type="entry name" value="AB_hydrolase_fold"/>
</dbReference>
<keyword evidence="2" id="KW-0378">Hydrolase</keyword>
<keyword evidence="5" id="KW-1185">Reference proteome</keyword>
<dbReference type="GO" id="GO:0016787">
    <property type="term" value="F:hydrolase activity"/>
    <property type="evidence" value="ECO:0007669"/>
    <property type="project" value="UniProtKB-KW"/>
</dbReference>
<evidence type="ECO:0000259" key="3">
    <source>
        <dbReference type="Pfam" id="PF03959"/>
    </source>
</evidence>
<dbReference type="Gene3D" id="3.40.50.1820">
    <property type="entry name" value="alpha/beta hydrolase"/>
    <property type="match status" value="1"/>
</dbReference>
<evidence type="ECO:0000313" key="5">
    <source>
        <dbReference type="Proteomes" id="UP000235786"/>
    </source>
</evidence>
<dbReference type="PANTHER" id="PTHR48070:SF3">
    <property type="entry name" value="ESTERASE DBAE-RELATED"/>
    <property type="match status" value="1"/>
</dbReference>
<dbReference type="EMBL" id="KZ613951">
    <property type="protein sequence ID" value="PMD36168.1"/>
    <property type="molecule type" value="Genomic_DNA"/>
</dbReference>
<dbReference type="PANTHER" id="PTHR48070">
    <property type="entry name" value="ESTERASE OVCA2"/>
    <property type="match status" value="1"/>
</dbReference>
<dbReference type="AlphaFoldDB" id="A0A2J6RCC6"/>
<name>A0A2J6RCC6_HYAVF</name>
<evidence type="ECO:0000256" key="1">
    <source>
        <dbReference type="ARBA" id="ARBA00005863"/>
    </source>
</evidence>
<proteinExistence type="inferred from homology"/>
<dbReference type="GO" id="GO:0044550">
    <property type="term" value="P:secondary metabolite biosynthetic process"/>
    <property type="evidence" value="ECO:0007669"/>
    <property type="project" value="TreeGrafter"/>
</dbReference>
<dbReference type="OrthoDB" id="414698at2759"/>
<gene>
    <name evidence="4" type="ORF">L207DRAFT_515891</name>
</gene>
<dbReference type="GO" id="GO:0005737">
    <property type="term" value="C:cytoplasm"/>
    <property type="evidence" value="ECO:0007669"/>
    <property type="project" value="TreeGrafter"/>
</dbReference>
<dbReference type="Proteomes" id="UP000235786">
    <property type="component" value="Unassembled WGS sequence"/>
</dbReference>
<dbReference type="InterPro" id="IPR005645">
    <property type="entry name" value="FSH-like_dom"/>
</dbReference>
<evidence type="ECO:0000256" key="2">
    <source>
        <dbReference type="ARBA" id="ARBA00022801"/>
    </source>
</evidence>
<feature type="domain" description="Serine hydrolase" evidence="3">
    <location>
        <begin position="60"/>
        <end position="271"/>
    </location>
</feature>
<comment type="similarity">
    <text evidence="1">Belongs to the LovG family.</text>
</comment>
<protein>
    <recommendedName>
        <fullName evidence="3">Serine hydrolase domain-containing protein</fullName>
    </recommendedName>
</protein>